<keyword evidence="1" id="KW-0175">Coiled coil</keyword>
<feature type="coiled-coil region" evidence="1">
    <location>
        <begin position="128"/>
        <end position="155"/>
    </location>
</feature>
<comment type="caution">
    <text evidence="2">The sequence shown here is derived from an EMBL/GenBank/DDBJ whole genome shotgun (WGS) entry which is preliminary data.</text>
</comment>
<dbReference type="RefSeq" id="WP_006697680.1">
    <property type="nucleotide sequence ID" value="NZ_AMQQ01000007.1"/>
</dbReference>
<protein>
    <recommendedName>
        <fullName evidence="4">Response regulator</fullName>
    </recommendedName>
</protein>
<evidence type="ECO:0000313" key="2">
    <source>
        <dbReference type="EMBL" id="EKJ96911.1"/>
    </source>
</evidence>
<evidence type="ECO:0000313" key="3">
    <source>
        <dbReference type="Proteomes" id="UP000017668"/>
    </source>
</evidence>
<organism evidence="2 3">
    <name type="scientific">Bradyrhizobium lupini HPC(L)</name>
    <dbReference type="NCBI Taxonomy" id="1229491"/>
    <lineage>
        <taxon>Bacteria</taxon>
        <taxon>Pseudomonadati</taxon>
        <taxon>Pseudomonadota</taxon>
        <taxon>Alphaproteobacteria</taxon>
        <taxon>Hyphomicrobiales</taxon>
        <taxon>Nitrobacteraceae</taxon>
        <taxon>Bradyrhizobium</taxon>
    </lineage>
</organism>
<dbReference type="Gene3D" id="3.40.50.2300">
    <property type="match status" value="1"/>
</dbReference>
<evidence type="ECO:0000256" key="1">
    <source>
        <dbReference type="SAM" id="Coils"/>
    </source>
</evidence>
<proteinExistence type="predicted"/>
<reference evidence="2 3" key="1">
    <citation type="journal article" date="2013" name="Genome Announc.">
        <title>Genome Sequence of Rhizobium lupini HPC(L) Isolated from Saline Desert Soil, Kutch (Gujarat).</title>
        <authorList>
            <person name="Agarwal L."/>
            <person name="Purohit H.J."/>
        </authorList>
    </citation>
    <scope>NUCLEOTIDE SEQUENCE [LARGE SCALE GENOMIC DNA]</scope>
    <source>
        <strain evidence="3">HPC(L)</strain>
    </source>
</reference>
<accession>A0ABP2RWF1</accession>
<keyword evidence="3" id="KW-1185">Reference proteome</keyword>
<gene>
    <name evidence="2" type="ORF">C241_04523</name>
</gene>
<dbReference type="Proteomes" id="UP000017668">
    <property type="component" value="Unassembled WGS sequence"/>
</dbReference>
<dbReference type="EMBL" id="AMQQ01000007">
    <property type="protein sequence ID" value="EKJ96911.1"/>
    <property type="molecule type" value="Genomic_DNA"/>
</dbReference>
<sequence length="220" mass="25103">MPKLVYVDEQRAERSTVRRLAVQSGQFSLEEVVPLEPTPELDDMVELIVAQHCDVLVTDYRLNEEAPEVKYSGSDLVKELQARRKDFPCFIATSHPSDASVTAEDMGMIFDKEEITDEEGKTIRFSFFERVTKQVEAYRRRIERAKEEHSKLSDMAAKGNATPSQLEELLNLDDFLEASIAGHHRVPKHLKQEALDPLIRLIGHAEDLVSKLQQDTERKA</sequence>
<evidence type="ECO:0008006" key="4">
    <source>
        <dbReference type="Google" id="ProtNLM"/>
    </source>
</evidence>
<name>A0ABP2RWF1_RHILU</name>